<sequence length="108" mass="12791">MSHCYKFLLLVSIVLYIHAISAKEYDIKVCWSMSQFRKILDRRCSSSARKRSIRKEALVKSESEAKNFLTKLSRREPPTIETRQSTDYHEECCNEGCKMEEIAEYCWQ</sequence>
<dbReference type="EMBL" id="MU827793">
    <property type="protein sequence ID" value="KAJ7330235.1"/>
    <property type="molecule type" value="Genomic_DNA"/>
</dbReference>
<dbReference type="PROSITE" id="PS00262">
    <property type="entry name" value="INSULIN"/>
    <property type="match status" value="1"/>
</dbReference>
<dbReference type="InterPro" id="IPR036438">
    <property type="entry name" value="Insulin-like_sf"/>
</dbReference>
<evidence type="ECO:0000256" key="1">
    <source>
        <dbReference type="ARBA" id="ARBA00009034"/>
    </source>
</evidence>
<dbReference type="InterPro" id="IPR022353">
    <property type="entry name" value="Insulin_CS"/>
</dbReference>
<evidence type="ECO:0000313" key="3">
    <source>
        <dbReference type="EMBL" id="KAJ7330235.1"/>
    </source>
</evidence>
<feature type="signal peptide" evidence="2">
    <location>
        <begin position="1"/>
        <end position="22"/>
    </location>
</feature>
<dbReference type="AlphaFoldDB" id="A0A9W9YE40"/>
<keyword evidence="2" id="KW-0732">Signal</keyword>
<gene>
    <name evidence="3" type="ORF">OS493_022759</name>
</gene>
<feature type="chain" id="PRO_5040874677" description="Insulin-like domain-containing protein" evidence="2">
    <location>
        <begin position="23"/>
        <end position="108"/>
    </location>
</feature>
<reference evidence="3" key="1">
    <citation type="submission" date="2023-01" db="EMBL/GenBank/DDBJ databases">
        <title>Genome assembly of the deep-sea coral Lophelia pertusa.</title>
        <authorList>
            <person name="Herrera S."/>
            <person name="Cordes E."/>
        </authorList>
    </citation>
    <scope>NUCLEOTIDE SEQUENCE</scope>
    <source>
        <strain evidence="3">USNM1676648</strain>
        <tissue evidence="3">Polyp</tissue>
    </source>
</reference>
<evidence type="ECO:0000256" key="2">
    <source>
        <dbReference type="SAM" id="SignalP"/>
    </source>
</evidence>
<evidence type="ECO:0008006" key="5">
    <source>
        <dbReference type="Google" id="ProtNLM"/>
    </source>
</evidence>
<keyword evidence="4" id="KW-1185">Reference proteome</keyword>
<comment type="similarity">
    <text evidence="1">Belongs to the insulin family.</text>
</comment>
<dbReference type="Proteomes" id="UP001163046">
    <property type="component" value="Unassembled WGS sequence"/>
</dbReference>
<name>A0A9W9YE40_9CNID</name>
<accession>A0A9W9YE40</accession>
<proteinExistence type="inferred from homology"/>
<organism evidence="3 4">
    <name type="scientific">Desmophyllum pertusum</name>
    <dbReference type="NCBI Taxonomy" id="174260"/>
    <lineage>
        <taxon>Eukaryota</taxon>
        <taxon>Metazoa</taxon>
        <taxon>Cnidaria</taxon>
        <taxon>Anthozoa</taxon>
        <taxon>Hexacorallia</taxon>
        <taxon>Scleractinia</taxon>
        <taxon>Caryophylliina</taxon>
        <taxon>Caryophylliidae</taxon>
        <taxon>Desmophyllum</taxon>
    </lineage>
</organism>
<comment type="caution">
    <text evidence="3">The sequence shown here is derived from an EMBL/GenBank/DDBJ whole genome shotgun (WGS) entry which is preliminary data.</text>
</comment>
<evidence type="ECO:0000313" key="4">
    <source>
        <dbReference type="Proteomes" id="UP001163046"/>
    </source>
</evidence>
<dbReference type="OrthoDB" id="5979920at2759"/>
<protein>
    <recommendedName>
        <fullName evidence="5">Insulin-like domain-containing protein</fullName>
    </recommendedName>
</protein>
<dbReference type="SUPFAM" id="SSF56994">
    <property type="entry name" value="Insulin-like"/>
    <property type="match status" value="1"/>
</dbReference>